<feature type="transmembrane region" description="Helical" evidence="1">
    <location>
        <begin position="24"/>
        <end position="43"/>
    </location>
</feature>
<evidence type="ECO:0000256" key="1">
    <source>
        <dbReference type="SAM" id="Phobius"/>
    </source>
</evidence>
<protein>
    <submittedName>
        <fullName evidence="2">t-SNARE complex subunit (Syntaxin)</fullName>
    </submittedName>
</protein>
<comment type="caution">
    <text evidence="2">The sequence shown here is derived from an EMBL/GenBank/DDBJ whole genome shotgun (WGS) entry which is preliminary data.</text>
</comment>
<name>A0ABV2HLB9_9HYPH</name>
<keyword evidence="1" id="KW-0472">Membrane</keyword>
<keyword evidence="3" id="KW-1185">Reference proteome</keyword>
<organism evidence="2 3">
    <name type="scientific">Mesorhizobium shonense</name>
    <dbReference type="NCBI Taxonomy" id="1209948"/>
    <lineage>
        <taxon>Bacteria</taxon>
        <taxon>Pseudomonadati</taxon>
        <taxon>Pseudomonadota</taxon>
        <taxon>Alphaproteobacteria</taxon>
        <taxon>Hyphomicrobiales</taxon>
        <taxon>Phyllobacteriaceae</taxon>
        <taxon>Mesorhizobium</taxon>
    </lineage>
</organism>
<keyword evidence="1" id="KW-1133">Transmembrane helix</keyword>
<reference evidence="2 3" key="1">
    <citation type="submission" date="2024-06" db="EMBL/GenBank/DDBJ databases">
        <title>Genomic Encyclopedia of Type Strains, Phase IV (KMG-IV): sequencing the most valuable type-strain genomes for metagenomic binning, comparative biology and taxonomic classification.</title>
        <authorList>
            <person name="Goeker M."/>
        </authorList>
    </citation>
    <scope>NUCLEOTIDE SEQUENCE [LARGE SCALE GENOMIC DNA]</scope>
    <source>
        <strain evidence="2 3">DSM 29846</strain>
    </source>
</reference>
<dbReference type="Proteomes" id="UP001549036">
    <property type="component" value="Unassembled WGS sequence"/>
</dbReference>
<evidence type="ECO:0000313" key="3">
    <source>
        <dbReference type="Proteomes" id="UP001549036"/>
    </source>
</evidence>
<gene>
    <name evidence="2" type="ORF">ABID26_000743</name>
</gene>
<sequence>MADKNLELVTLTERQRKARRNRSVAIGVALAALVIIFYVATIVKFGHNASGLTPTNLM</sequence>
<evidence type="ECO:0000313" key="2">
    <source>
        <dbReference type="EMBL" id="MET3591364.1"/>
    </source>
</evidence>
<proteinExistence type="predicted"/>
<keyword evidence="1" id="KW-0812">Transmembrane</keyword>
<dbReference type="EMBL" id="JBEPLM010000001">
    <property type="protein sequence ID" value="MET3591364.1"/>
    <property type="molecule type" value="Genomic_DNA"/>
</dbReference>
<accession>A0ABV2HLB9</accession>